<dbReference type="PANTHER" id="PTHR10353">
    <property type="entry name" value="GLYCOSYL HYDROLASE"/>
    <property type="match status" value="1"/>
</dbReference>
<keyword evidence="6" id="KW-0472">Membrane</keyword>
<dbReference type="PROSITE" id="PS00653">
    <property type="entry name" value="GLYCOSYL_HYDROL_F1_2"/>
    <property type="match status" value="1"/>
</dbReference>
<sequence length="546" mass="61544">MILSSFHSALVLYTLSLVTTIFPSLYLVGSSSNNNNKRIVSPSLSQKAERGGGERMSNLGVTIGLLLLLTLLFNSSLKVVAVIDDYTRSDFPPTFVFGSASTAYQVEGAAFEDGRTASIWDTFAHSVDGPGGNGDVACDQYHKYKEDVKLMVDVGLDAYRFSISWSRLIPSGRGPINPKGLEYYNNLINELINHGIQPHVTLHNFDLPQALEDKYGGWVSPKIIEDFKAYAEVCFREFGDRVLHWTTVNEANVFTLGGYDMGFVPPNRCSSPFGTRNCYKGNSSTEPYLVMHHCLLAHASAAALYNTNYKHKQHGFVGISVYLFRFVPLTDSKEDAKAVERAYEFLLNWMLHPLVYGEYPKLMIESVGSKLPIFTKAESSLVKGSADFIGIIHYQNWRVKDDPQSLMMQIRDLGADMGAKVMMLKETVTAPESLQIMIEYLKEVYGNPPTYVYENGLPMKRSSMLEDVPRVEYMHSYIGAVLDALRNGSNIKGYFTWSFLDLFELLDGYYSSYGLFYVDLDDPDLKRYPKLSAQWYSNFLKRKTVF</sequence>
<dbReference type="PRINTS" id="PR00131">
    <property type="entry name" value="GLHYDRLASE1"/>
</dbReference>
<dbReference type="SUPFAM" id="SSF51445">
    <property type="entry name" value="(Trans)glycosidases"/>
    <property type="match status" value="1"/>
</dbReference>
<reference evidence="7 8" key="3">
    <citation type="journal article" date="2010" name="BMC Genomics">
        <title>Transcriptome sequencing and comparative analysis of cucumber flowers with different sex types.</title>
        <authorList>
            <person name="Guo S."/>
            <person name="Zheng Y."/>
            <person name="Joung J.G."/>
            <person name="Liu S."/>
            <person name="Zhang Z."/>
            <person name="Crasta O.R."/>
            <person name="Sobral B.W."/>
            <person name="Xu Y."/>
            <person name="Huang S."/>
            <person name="Fei Z."/>
        </authorList>
    </citation>
    <scope>NUCLEOTIDE SEQUENCE [LARGE SCALE GENOMIC DNA]</scope>
    <source>
        <strain evidence="8">cv. 9930</strain>
    </source>
</reference>
<dbReference type="OMA" id="VKCANVA"/>
<reference evidence="7 8" key="2">
    <citation type="journal article" date="2009" name="PLoS ONE">
        <title>An integrated genetic and cytogenetic map of the cucumber genome.</title>
        <authorList>
            <person name="Ren Y."/>
            <person name="Zhang Z."/>
            <person name="Liu J."/>
            <person name="Staub J.E."/>
            <person name="Han Y."/>
            <person name="Cheng Z."/>
            <person name="Li X."/>
            <person name="Lu J."/>
            <person name="Miao H."/>
            <person name="Kang H."/>
            <person name="Xie B."/>
            <person name="Gu X."/>
            <person name="Wang X."/>
            <person name="Du Y."/>
            <person name="Jin W."/>
            <person name="Huang S."/>
        </authorList>
    </citation>
    <scope>NUCLEOTIDE SEQUENCE [LARGE SCALE GENOMIC DNA]</scope>
    <source>
        <strain evidence="8">cv. 9930</strain>
    </source>
</reference>
<comment type="similarity">
    <text evidence="1 5">Belongs to the glycosyl hydrolase 1 family.</text>
</comment>
<reference evidence="7 8" key="4">
    <citation type="journal article" date="2011" name="BMC Genomics">
        <title>RNA-Seq improves annotation of protein-coding genes in the cucumber genome.</title>
        <authorList>
            <person name="Li Z."/>
            <person name="Zhang Z."/>
            <person name="Yan P."/>
            <person name="Huang S."/>
            <person name="Fei Z."/>
            <person name="Lin K."/>
        </authorList>
    </citation>
    <scope>NUCLEOTIDE SEQUENCE [LARGE SCALE GENOMIC DNA]</scope>
    <source>
        <strain evidence="8">cv. 9930</strain>
    </source>
</reference>
<dbReference type="GO" id="GO:0008422">
    <property type="term" value="F:beta-glucosidase activity"/>
    <property type="evidence" value="ECO:0000318"/>
    <property type="project" value="GO_Central"/>
</dbReference>
<organism evidence="7 8">
    <name type="scientific">Cucumis sativus</name>
    <name type="common">Cucumber</name>
    <dbReference type="NCBI Taxonomy" id="3659"/>
    <lineage>
        <taxon>Eukaryota</taxon>
        <taxon>Viridiplantae</taxon>
        <taxon>Streptophyta</taxon>
        <taxon>Embryophyta</taxon>
        <taxon>Tracheophyta</taxon>
        <taxon>Spermatophyta</taxon>
        <taxon>Magnoliopsida</taxon>
        <taxon>eudicotyledons</taxon>
        <taxon>Gunneridae</taxon>
        <taxon>Pentapetalae</taxon>
        <taxon>rosids</taxon>
        <taxon>fabids</taxon>
        <taxon>Cucurbitales</taxon>
        <taxon>Cucurbitaceae</taxon>
        <taxon>Benincaseae</taxon>
        <taxon>Cucumis</taxon>
    </lineage>
</organism>
<dbReference type="AlphaFoldDB" id="A0A0A0KT48"/>
<proteinExistence type="inferred from homology"/>
<dbReference type="STRING" id="3659.A0A0A0KT48"/>
<protein>
    <recommendedName>
        <fullName evidence="9">Beta-glucosidase</fullName>
    </recommendedName>
</protein>
<gene>
    <name evidence="7" type="ORF">Csa_4G001720</name>
</gene>
<dbReference type="Gene3D" id="3.20.20.80">
    <property type="entry name" value="Glycosidases"/>
    <property type="match status" value="1"/>
</dbReference>
<dbReference type="GO" id="GO:0005975">
    <property type="term" value="P:carbohydrate metabolic process"/>
    <property type="evidence" value="ECO:0007669"/>
    <property type="project" value="InterPro"/>
</dbReference>
<evidence type="ECO:0000256" key="3">
    <source>
        <dbReference type="ARBA" id="ARBA00022801"/>
    </source>
</evidence>
<dbReference type="Gramene" id="KGN52805">
    <property type="protein sequence ID" value="KGN52805"/>
    <property type="gene ID" value="Csa_4G001720"/>
</dbReference>
<evidence type="ECO:0000256" key="4">
    <source>
        <dbReference type="ARBA" id="ARBA00023180"/>
    </source>
</evidence>
<dbReference type="FunFam" id="3.20.20.80:FF:000069">
    <property type="entry name" value="Beta-glucosidase 1"/>
    <property type="match status" value="1"/>
</dbReference>
<keyword evidence="3" id="KW-0378">Hydrolase</keyword>
<accession>A0A0A0KT48</accession>
<keyword evidence="2" id="KW-0732">Signal</keyword>
<keyword evidence="6" id="KW-0812">Transmembrane</keyword>
<keyword evidence="4" id="KW-0325">Glycoprotein</keyword>
<evidence type="ECO:0000256" key="2">
    <source>
        <dbReference type="ARBA" id="ARBA00022729"/>
    </source>
</evidence>
<evidence type="ECO:0000313" key="7">
    <source>
        <dbReference type="EMBL" id="KGN52805.1"/>
    </source>
</evidence>
<dbReference type="InterPro" id="IPR033132">
    <property type="entry name" value="GH_1_N_CS"/>
</dbReference>
<dbReference type="Pfam" id="PF00232">
    <property type="entry name" value="Glyco_hydro_1"/>
    <property type="match status" value="1"/>
</dbReference>
<dbReference type="InterPro" id="IPR017853">
    <property type="entry name" value="GH"/>
</dbReference>
<evidence type="ECO:0000256" key="6">
    <source>
        <dbReference type="SAM" id="Phobius"/>
    </source>
</evidence>
<name>A0A0A0KT48_CUCSA</name>
<evidence type="ECO:0000256" key="5">
    <source>
        <dbReference type="RuleBase" id="RU003690"/>
    </source>
</evidence>
<dbReference type="eggNOG" id="KOG0626">
    <property type="taxonomic scope" value="Eukaryota"/>
</dbReference>
<dbReference type="InterPro" id="IPR001360">
    <property type="entry name" value="Glyco_hydro_1"/>
</dbReference>
<evidence type="ECO:0000313" key="8">
    <source>
        <dbReference type="Proteomes" id="UP000029981"/>
    </source>
</evidence>
<dbReference type="Proteomes" id="UP000029981">
    <property type="component" value="Chromosome 4"/>
</dbReference>
<keyword evidence="8" id="KW-1185">Reference proteome</keyword>
<feature type="transmembrane region" description="Helical" evidence="6">
    <location>
        <begin position="56"/>
        <end position="73"/>
    </location>
</feature>
<dbReference type="PANTHER" id="PTHR10353:SF29">
    <property type="entry name" value="BETA-GLUCOSIDASE 11"/>
    <property type="match status" value="1"/>
</dbReference>
<dbReference type="EMBL" id="CM002925">
    <property type="protein sequence ID" value="KGN52805.1"/>
    <property type="molecule type" value="Genomic_DNA"/>
</dbReference>
<feature type="transmembrane region" description="Helical" evidence="6">
    <location>
        <begin position="6"/>
        <end position="28"/>
    </location>
</feature>
<evidence type="ECO:0000256" key="1">
    <source>
        <dbReference type="ARBA" id="ARBA00010838"/>
    </source>
</evidence>
<evidence type="ECO:0008006" key="9">
    <source>
        <dbReference type="Google" id="ProtNLM"/>
    </source>
</evidence>
<reference evidence="7 8" key="1">
    <citation type="journal article" date="2009" name="Nat. Genet.">
        <title>The genome of the cucumber, Cucumis sativus L.</title>
        <authorList>
            <person name="Huang S."/>
            <person name="Li R."/>
            <person name="Zhang Z."/>
            <person name="Li L."/>
            <person name="Gu X."/>
            <person name="Fan W."/>
            <person name="Lucas W.J."/>
            <person name="Wang X."/>
            <person name="Xie B."/>
            <person name="Ni P."/>
            <person name="Ren Y."/>
            <person name="Zhu H."/>
            <person name="Li J."/>
            <person name="Lin K."/>
            <person name="Jin W."/>
            <person name="Fei Z."/>
            <person name="Li G."/>
            <person name="Staub J."/>
            <person name="Kilian A."/>
            <person name="van der Vossen E.A."/>
            <person name="Wu Y."/>
            <person name="Guo J."/>
            <person name="He J."/>
            <person name="Jia Z."/>
            <person name="Ren Y."/>
            <person name="Tian G."/>
            <person name="Lu Y."/>
            <person name="Ruan J."/>
            <person name="Qian W."/>
            <person name="Wang M."/>
            <person name="Huang Q."/>
            <person name="Li B."/>
            <person name="Xuan Z."/>
            <person name="Cao J."/>
            <person name="Asan"/>
            <person name="Wu Z."/>
            <person name="Zhang J."/>
            <person name="Cai Q."/>
            <person name="Bai Y."/>
            <person name="Zhao B."/>
            <person name="Han Y."/>
            <person name="Li Y."/>
            <person name="Li X."/>
            <person name="Wang S."/>
            <person name="Shi Q."/>
            <person name="Liu S."/>
            <person name="Cho W.K."/>
            <person name="Kim J.Y."/>
            <person name="Xu Y."/>
            <person name="Heller-Uszynska K."/>
            <person name="Miao H."/>
            <person name="Cheng Z."/>
            <person name="Zhang S."/>
            <person name="Wu J."/>
            <person name="Yang Y."/>
            <person name="Kang H."/>
            <person name="Li M."/>
            <person name="Liang H."/>
            <person name="Ren X."/>
            <person name="Shi Z."/>
            <person name="Wen M."/>
            <person name="Jian M."/>
            <person name="Yang H."/>
            <person name="Zhang G."/>
            <person name="Yang Z."/>
            <person name="Chen R."/>
            <person name="Liu S."/>
            <person name="Li J."/>
            <person name="Ma L."/>
            <person name="Liu H."/>
            <person name="Zhou Y."/>
            <person name="Zhao J."/>
            <person name="Fang X."/>
            <person name="Li G."/>
            <person name="Fang L."/>
            <person name="Li Y."/>
            <person name="Liu D."/>
            <person name="Zheng H."/>
            <person name="Zhang Y."/>
            <person name="Qin N."/>
            <person name="Li Z."/>
            <person name="Yang G."/>
            <person name="Yang S."/>
            <person name="Bolund L."/>
            <person name="Kristiansen K."/>
            <person name="Zheng H."/>
            <person name="Li S."/>
            <person name="Zhang X."/>
            <person name="Yang H."/>
            <person name="Wang J."/>
            <person name="Sun R."/>
            <person name="Zhang B."/>
            <person name="Jiang S."/>
            <person name="Wang J."/>
            <person name="Du Y."/>
            <person name="Li S."/>
        </authorList>
    </citation>
    <scope>NUCLEOTIDE SEQUENCE [LARGE SCALE GENOMIC DNA]</scope>
    <source>
        <strain evidence="8">cv. 9930</strain>
    </source>
</reference>
<keyword evidence="6" id="KW-1133">Transmembrane helix</keyword>